<keyword evidence="3" id="KW-0488">Methylation</keyword>
<name>A0A9X2B5Y1_9GAMM</name>
<evidence type="ECO:0000256" key="7">
    <source>
        <dbReference type="ARBA" id="ARBA00023136"/>
    </source>
</evidence>
<dbReference type="GO" id="GO:0015627">
    <property type="term" value="C:type II protein secretion system complex"/>
    <property type="evidence" value="ECO:0007669"/>
    <property type="project" value="InterPro"/>
</dbReference>
<keyword evidence="10" id="KW-1185">Reference proteome</keyword>
<proteinExistence type="predicted"/>
<gene>
    <name evidence="9" type="ORF">MKI79_04150</name>
</gene>
<dbReference type="Gene3D" id="3.55.40.10">
    <property type="entry name" value="minor pseudopilin epsh domain"/>
    <property type="match status" value="1"/>
</dbReference>
<keyword evidence="2" id="KW-1003">Cell membrane</keyword>
<dbReference type="GO" id="GO:0015628">
    <property type="term" value="P:protein secretion by the type II secretion system"/>
    <property type="evidence" value="ECO:0007669"/>
    <property type="project" value="InterPro"/>
</dbReference>
<dbReference type="EMBL" id="JAKUML010000005">
    <property type="protein sequence ID" value="MCJ8146108.1"/>
    <property type="molecule type" value="Genomic_DNA"/>
</dbReference>
<organism evidence="9 10">
    <name type="scientific">Acinetobacter sedimenti</name>
    <dbReference type="NCBI Taxonomy" id="2919922"/>
    <lineage>
        <taxon>Bacteria</taxon>
        <taxon>Pseudomonadati</taxon>
        <taxon>Pseudomonadota</taxon>
        <taxon>Gammaproteobacteria</taxon>
        <taxon>Moraxellales</taxon>
        <taxon>Moraxellaceae</taxon>
        <taxon>Acinetobacter</taxon>
    </lineage>
</organism>
<evidence type="ECO:0000256" key="1">
    <source>
        <dbReference type="ARBA" id="ARBA00004377"/>
    </source>
</evidence>
<evidence type="ECO:0000313" key="10">
    <source>
        <dbReference type="Proteomes" id="UP001139701"/>
    </source>
</evidence>
<keyword evidence="4" id="KW-0997">Cell inner membrane</keyword>
<evidence type="ECO:0000256" key="2">
    <source>
        <dbReference type="ARBA" id="ARBA00022475"/>
    </source>
</evidence>
<dbReference type="AlphaFoldDB" id="A0A9X2B5Y1"/>
<accession>A0A9X2B5Y1</accession>
<evidence type="ECO:0000256" key="3">
    <source>
        <dbReference type="ARBA" id="ARBA00022481"/>
    </source>
</evidence>
<keyword evidence="6" id="KW-1133">Transmembrane helix</keyword>
<feature type="domain" description="General secretion pathway GspH" evidence="8">
    <location>
        <begin position="10"/>
        <end position="114"/>
    </location>
</feature>
<dbReference type="RefSeq" id="WP_241570805.1">
    <property type="nucleotide sequence ID" value="NZ_JAKUML010000005.1"/>
</dbReference>
<keyword evidence="5" id="KW-0812">Transmembrane</keyword>
<dbReference type="InterPro" id="IPR022346">
    <property type="entry name" value="T2SS_GspH"/>
</dbReference>
<evidence type="ECO:0000256" key="4">
    <source>
        <dbReference type="ARBA" id="ARBA00022519"/>
    </source>
</evidence>
<comment type="caution">
    <text evidence="9">The sequence shown here is derived from an EMBL/GenBank/DDBJ whole genome shotgun (WGS) entry which is preliminary data.</text>
</comment>
<keyword evidence="7" id="KW-0472">Membrane</keyword>
<reference evidence="9" key="1">
    <citation type="submission" date="2022-02" db="EMBL/GenBank/DDBJ databases">
        <title>Acinetobacter A3.8 sp. nov., isolated from Sediment (Zhairuo Island).</title>
        <authorList>
            <person name="Zheng K."/>
        </authorList>
    </citation>
    <scope>NUCLEOTIDE SEQUENCE</scope>
    <source>
        <strain evidence="9">A3.8</strain>
    </source>
</reference>
<evidence type="ECO:0000256" key="5">
    <source>
        <dbReference type="ARBA" id="ARBA00022692"/>
    </source>
</evidence>
<evidence type="ECO:0000259" key="8">
    <source>
        <dbReference type="Pfam" id="PF12019"/>
    </source>
</evidence>
<protein>
    <submittedName>
        <fullName evidence="9">Type 4 fimbrial biogenesis protein (FimU)</fullName>
    </submittedName>
</protein>
<comment type="subcellular location">
    <subcellularLocation>
        <location evidence="1">Cell inner membrane</location>
        <topology evidence="1">Single-pass membrane protein</topology>
    </subcellularLocation>
</comment>
<evidence type="ECO:0000256" key="6">
    <source>
        <dbReference type="ARBA" id="ARBA00022989"/>
    </source>
</evidence>
<dbReference type="Proteomes" id="UP001139701">
    <property type="component" value="Unassembled WGS sequence"/>
</dbReference>
<sequence length="125" mass="13178">MESYRLNQSAKQMLTGLREGRSRAAALKNSVIVCSDRDSSGATVSETACVTNAIPSATAADFIAENRVVLVQISQGVDVSGAEEYVFNPTGSVRTAGSTEFCLAGKEREIRVAVLGAVDMREGTC</sequence>
<evidence type="ECO:0000313" key="9">
    <source>
        <dbReference type="EMBL" id="MCJ8146108.1"/>
    </source>
</evidence>
<dbReference type="Pfam" id="PF12019">
    <property type="entry name" value="GspH"/>
    <property type="match status" value="1"/>
</dbReference>
<dbReference type="GO" id="GO:0005886">
    <property type="term" value="C:plasma membrane"/>
    <property type="evidence" value="ECO:0007669"/>
    <property type="project" value="UniProtKB-SubCell"/>
</dbReference>